<feature type="region of interest" description="Disordered" evidence="1">
    <location>
        <begin position="816"/>
        <end position="853"/>
    </location>
</feature>
<proteinExistence type="predicted"/>
<feature type="region of interest" description="Disordered" evidence="1">
    <location>
        <begin position="374"/>
        <end position="399"/>
    </location>
</feature>
<dbReference type="SMART" id="SM00293">
    <property type="entry name" value="PWWP"/>
    <property type="match status" value="1"/>
</dbReference>
<reference evidence="3" key="1">
    <citation type="submission" date="2019-09" db="EMBL/GenBank/DDBJ databases">
        <title>Draft genome information of white flower Hibiscus syriacus.</title>
        <authorList>
            <person name="Kim Y.-M."/>
        </authorList>
    </citation>
    <scope>NUCLEOTIDE SEQUENCE [LARGE SCALE GENOMIC DNA]</scope>
    <source>
        <strain evidence="3">YM2019G1</strain>
    </source>
</reference>
<dbReference type="Gene3D" id="2.30.30.140">
    <property type="match status" value="1"/>
</dbReference>
<feature type="region of interest" description="Disordered" evidence="1">
    <location>
        <begin position="521"/>
        <end position="603"/>
    </location>
</feature>
<feature type="compositionally biased region" description="Basic and acidic residues" evidence="1">
    <location>
        <begin position="704"/>
        <end position="713"/>
    </location>
</feature>
<dbReference type="OrthoDB" id="62853at2759"/>
<name>A0A6A2WCA0_HIBSY</name>
<evidence type="ECO:0000256" key="1">
    <source>
        <dbReference type="SAM" id="MobiDB-lite"/>
    </source>
</evidence>
<comment type="caution">
    <text evidence="3">The sequence shown here is derived from an EMBL/GenBank/DDBJ whole genome shotgun (WGS) entry which is preliminary data.</text>
</comment>
<feature type="compositionally biased region" description="Basic and acidic residues" evidence="1">
    <location>
        <begin position="385"/>
        <end position="399"/>
    </location>
</feature>
<dbReference type="PANTHER" id="PTHR10688:SF3">
    <property type="entry name" value="PWWP DOMAIN-CONTAINING PROTEIN 6"/>
    <property type="match status" value="1"/>
</dbReference>
<feature type="region of interest" description="Disordered" evidence="1">
    <location>
        <begin position="673"/>
        <end position="727"/>
    </location>
</feature>
<feature type="compositionally biased region" description="Polar residues" evidence="1">
    <location>
        <begin position="587"/>
        <end position="599"/>
    </location>
</feature>
<dbReference type="InterPro" id="IPR052657">
    <property type="entry name" value="PDP_family_Arabidopsis"/>
</dbReference>
<evidence type="ECO:0000313" key="3">
    <source>
        <dbReference type="EMBL" id="KAE8655752.1"/>
    </source>
</evidence>
<feature type="compositionally biased region" description="Polar residues" evidence="1">
    <location>
        <begin position="486"/>
        <end position="500"/>
    </location>
</feature>
<sequence length="901" mass="99204">MEAFEKPTKSLSGDKSFDQAANEGSKASEFTVGKPWENGFRVSINGKEVSCVGEDVEVLEDSEMNGVSSLLQMKESVRNIGVNDGRCERNEGFGTLLGAVDQSKEIVLPNGGGDDDETAKFDQKDNGGKIIMNGIDDDDCGGGEISAGYFVWGKIKNHPWWPGQVYTPTDASDYAVKLRQKGRLLVAYFGDCSFAWCHPSRLKPFKENFEDMSKLSSSNNFVNAVHASVDEIGRLVESKMTCSCVLKENCVGLNRPLSENAGIKEGVLVPEGGIEKVSIGLFEPKEVLGKLKQISRAVSMSNLLECAVLSGWLSAYNRSMGHPRMQGDLEPQLIPDIEENVKTLVVDMSDCNEAVGVPITRPVEEVWISSASGLKSGQDSRTFSRHPEISEDAMHDSRKQRSIAEILKADIGVQDHKVTKSDERASRKKTKGNDKANGDDGSNSSFIPEKGKGTELSGSHAETDVNGANVEMDKGYSSRGRKTKIKQASNNNGDNRGNDYINTVSAKRKVYFDPRISRNDSFSRERKKSKYLSPPYTSSTGKLKRSDIENESIDVSNDTRFREMMTKATGNLGEKNALSEEVHTEQETSNGSSSSTPNQYPDRISDLAKDEISANEVLVAVRSIALSPQYQRKTRSFELTVKFLSVFRSSVYRDGFDCKTYIRFQHGKKRKSPDFPIVSLGSDAPTDGQIPSGHRSQKKKVGKKKETEMDRTKPKQNATAAVLKKNDKDADGNDLPASLFMTFDLGSSLPKKDDLIRIYSRYGTLDMEDTNVFDNNFCARVVFLRTSDAEEALSSSQNDSPFGSANVSFRLRLHQAASGQNQKETPSAKMSSPLAKEGTERLSESSAPGNLQLSHMKQKLEMLTSMLQMADEKMSSETKSKLQSEIKGLLEVVNTMIESTS</sequence>
<feature type="compositionally biased region" description="Basic and acidic residues" evidence="1">
    <location>
        <begin position="577"/>
        <end position="586"/>
    </location>
</feature>
<dbReference type="CDD" id="cd05162">
    <property type="entry name" value="PWWP"/>
    <property type="match status" value="1"/>
</dbReference>
<feature type="region of interest" description="Disordered" evidence="1">
    <location>
        <begin position="1"/>
        <end position="31"/>
    </location>
</feature>
<dbReference type="GO" id="GO:0016787">
    <property type="term" value="F:hydrolase activity"/>
    <property type="evidence" value="ECO:0007669"/>
    <property type="project" value="UniProtKB-KW"/>
</dbReference>
<feature type="region of interest" description="Disordered" evidence="1">
    <location>
        <begin position="415"/>
        <end position="500"/>
    </location>
</feature>
<evidence type="ECO:0000313" key="4">
    <source>
        <dbReference type="Proteomes" id="UP000436088"/>
    </source>
</evidence>
<feature type="compositionally biased region" description="Polar residues" evidence="1">
    <location>
        <begin position="817"/>
        <end position="830"/>
    </location>
</feature>
<dbReference type="PROSITE" id="PS50812">
    <property type="entry name" value="PWWP"/>
    <property type="match status" value="1"/>
</dbReference>
<dbReference type="SUPFAM" id="SSF63748">
    <property type="entry name" value="Tudor/PWWP/MBT"/>
    <property type="match status" value="1"/>
</dbReference>
<protein>
    <submittedName>
        <fullName evidence="3">Adenine nucleotide alpha hydrolases-like superfamily protein</fullName>
    </submittedName>
</protein>
<gene>
    <name evidence="3" type="ORF">F3Y22_tig00117017pilonHSYRG00036</name>
</gene>
<feature type="domain" description="PWWP" evidence="2">
    <location>
        <begin position="147"/>
        <end position="208"/>
    </location>
</feature>
<keyword evidence="4" id="KW-1185">Reference proteome</keyword>
<accession>A0A6A2WCA0</accession>
<dbReference type="Proteomes" id="UP000436088">
    <property type="component" value="Unassembled WGS sequence"/>
</dbReference>
<dbReference type="PANTHER" id="PTHR10688">
    <property type="entry name" value="PWWP DOMAIN-CONTAINING PROTEIN"/>
    <property type="match status" value="1"/>
</dbReference>
<dbReference type="AlphaFoldDB" id="A0A6A2WCA0"/>
<evidence type="ECO:0000259" key="2">
    <source>
        <dbReference type="PROSITE" id="PS50812"/>
    </source>
</evidence>
<organism evidence="3 4">
    <name type="scientific">Hibiscus syriacus</name>
    <name type="common">Rose of Sharon</name>
    <dbReference type="NCBI Taxonomy" id="106335"/>
    <lineage>
        <taxon>Eukaryota</taxon>
        <taxon>Viridiplantae</taxon>
        <taxon>Streptophyta</taxon>
        <taxon>Embryophyta</taxon>
        <taxon>Tracheophyta</taxon>
        <taxon>Spermatophyta</taxon>
        <taxon>Magnoliopsida</taxon>
        <taxon>eudicotyledons</taxon>
        <taxon>Gunneridae</taxon>
        <taxon>Pentapetalae</taxon>
        <taxon>rosids</taxon>
        <taxon>malvids</taxon>
        <taxon>Malvales</taxon>
        <taxon>Malvaceae</taxon>
        <taxon>Malvoideae</taxon>
        <taxon>Hibiscus</taxon>
    </lineage>
</organism>
<dbReference type="InterPro" id="IPR000313">
    <property type="entry name" value="PWWP_dom"/>
</dbReference>
<feature type="compositionally biased region" description="Polar residues" evidence="1">
    <location>
        <begin position="844"/>
        <end position="853"/>
    </location>
</feature>
<dbReference type="EMBL" id="VEPZ02001775">
    <property type="protein sequence ID" value="KAE8655752.1"/>
    <property type="molecule type" value="Genomic_DNA"/>
</dbReference>
<feature type="compositionally biased region" description="Basic and acidic residues" evidence="1">
    <location>
        <begin position="415"/>
        <end position="438"/>
    </location>
</feature>
<dbReference type="Pfam" id="PF00855">
    <property type="entry name" value="PWWP"/>
    <property type="match status" value="1"/>
</dbReference>